<comment type="caution">
    <text evidence="1">The sequence shown here is derived from an EMBL/GenBank/DDBJ whole genome shotgun (WGS) entry which is preliminary data.</text>
</comment>
<name>A0ABN7W7W0_GIGMA</name>
<sequence length="85" mass="9878">IIHKHVIAFHTIEKAHSIKDRSTEKTIKLHEENFEKSSCQMEHYILITVLNEVEPYLDKYEFVLEIVVNGALDTNRALANMQIVS</sequence>
<dbReference type="Proteomes" id="UP000789901">
    <property type="component" value="Unassembled WGS sequence"/>
</dbReference>
<reference evidence="1 2" key="1">
    <citation type="submission" date="2021-06" db="EMBL/GenBank/DDBJ databases">
        <authorList>
            <person name="Kallberg Y."/>
            <person name="Tangrot J."/>
            <person name="Rosling A."/>
        </authorList>
    </citation>
    <scope>NUCLEOTIDE SEQUENCE [LARGE SCALE GENOMIC DNA]</scope>
    <source>
        <strain evidence="1 2">120-4 pot B 10/14</strain>
    </source>
</reference>
<evidence type="ECO:0000313" key="1">
    <source>
        <dbReference type="EMBL" id="CAG8820927.1"/>
    </source>
</evidence>
<keyword evidence="2" id="KW-1185">Reference proteome</keyword>
<feature type="non-terminal residue" evidence="1">
    <location>
        <position position="1"/>
    </location>
</feature>
<dbReference type="EMBL" id="CAJVQB010034268">
    <property type="protein sequence ID" value="CAG8820927.1"/>
    <property type="molecule type" value="Genomic_DNA"/>
</dbReference>
<protein>
    <submittedName>
        <fullName evidence="1">7728_t:CDS:1</fullName>
    </submittedName>
</protein>
<evidence type="ECO:0000313" key="2">
    <source>
        <dbReference type="Proteomes" id="UP000789901"/>
    </source>
</evidence>
<organism evidence="1 2">
    <name type="scientific">Gigaspora margarita</name>
    <dbReference type="NCBI Taxonomy" id="4874"/>
    <lineage>
        <taxon>Eukaryota</taxon>
        <taxon>Fungi</taxon>
        <taxon>Fungi incertae sedis</taxon>
        <taxon>Mucoromycota</taxon>
        <taxon>Glomeromycotina</taxon>
        <taxon>Glomeromycetes</taxon>
        <taxon>Diversisporales</taxon>
        <taxon>Gigasporaceae</taxon>
        <taxon>Gigaspora</taxon>
    </lineage>
</organism>
<accession>A0ABN7W7W0</accession>
<proteinExistence type="predicted"/>
<gene>
    <name evidence="1" type="ORF">GMARGA_LOCUS27704</name>
</gene>